<evidence type="ECO:0000313" key="2">
    <source>
        <dbReference type="EMBL" id="OGD24293.1"/>
    </source>
</evidence>
<sequence length="160" mass="17326">MTNINKIIIVGIAIIALALGAYYFVPNSEVSLSNKTPVIMPTAELSFLSLEAQSNEEGSVTITVLPRIAEGADRWEFAITLDTHSVELSQDIAAISVLRDDTAGTYAPLVWEGNPPGGHHREGTLVFAPITPLPQTITLDIRDGADEKARTFRWALRAAK</sequence>
<dbReference type="AlphaFoldDB" id="A0A1F5B106"/>
<organism evidence="2 3">
    <name type="scientific">Candidatus Azambacteria bacterium RBG_16_47_10</name>
    <dbReference type="NCBI Taxonomy" id="1797292"/>
    <lineage>
        <taxon>Bacteria</taxon>
        <taxon>Candidatus Azamiibacteriota</taxon>
    </lineage>
</organism>
<keyword evidence="1" id="KW-0812">Transmembrane</keyword>
<comment type="caution">
    <text evidence="2">The sequence shown here is derived from an EMBL/GenBank/DDBJ whole genome shotgun (WGS) entry which is preliminary data.</text>
</comment>
<name>A0A1F5B106_9BACT</name>
<evidence type="ECO:0000256" key="1">
    <source>
        <dbReference type="SAM" id="Phobius"/>
    </source>
</evidence>
<keyword evidence="1" id="KW-0472">Membrane</keyword>
<dbReference type="EMBL" id="MEYI01000007">
    <property type="protein sequence ID" value="OGD24293.1"/>
    <property type="molecule type" value="Genomic_DNA"/>
</dbReference>
<proteinExistence type="predicted"/>
<keyword evidence="1" id="KW-1133">Transmembrane helix</keyword>
<evidence type="ECO:0000313" key="3">
    <source>
        <dbReference type="Proteomes" id="UP000176639"/>
    </source>
</evidence>
<accession>A0A1F5B106</accession>
<protein>
    <submittedName>
        <fullName evidence="2">Uncharacterized protein</fullName>
    </submittedName>
</protein>
<gene>
    <name evidence="2" type="ORF">A2Z10_02720</name>
</gene>
<dbReference type="Proteomes" id="UP000176639">
    <property type="component" value="Unassembled WGS sequence"/>
</dbReference>
<reference evidence="2 3" key="1">
    <citation type="journal article" date="2016" name="Nat. Commun.">
        <title>Thousands of microbial genomes shed light on interconnected biogeochemical processes in an aquifer system.</title>
        <authorList>
            <person name="Anantharaman K."/>
            <person name="Brown C.T."/>
            <person name="Hug L.A."/>
            <person name="Sharon I."/>
            <person name="Castelle C.J."/>
            <person name="Probst A.J."/>
            <person name="Thomas B.C."/>
            <person name="Singh A."/>
            <person name="Wilkins M.J."/>
            <person name="Karaoz U."/>
            <person name="Brodie E.L."/>
            <person name="Williams K.H."/>
            <person name="Hubbard S.S."/>
            <person name="Banfield J.F."/>
        </authorList>
    </citation>
    <scope>NUCLEOTIDE SEQUENCE [LARGE SCALE GENOMIC DNA]</scope>
</reference>
<feature type="transmembrane region" description="Helical" evidence="1">
    <location>
        <begin position="7"/>
        <end position="25"/>
    </location>
</feature>